<comment type="caution">
    <text evidence="9">The sequence shown here is derived from an EMBL/GenBank/DDBJ whole genome shotgun (WGS) entry which is preliminary data.</text>
</comment>
<dbReference type="GO" id="GO:0022625">
    <property type="term" value="C:cytosolic large ribosomal subunit"/>
    <property type="evidence" value="ECO:0007669"/>
    <property type="project" value="UniProtKB-UniRule"/>
</dbReference>
<dbReference type="Proteomes" id="UP000054529">
    <property type="component" value="Unassembled WGS sequence"/>
</dbReference>
<dbReference type="NCBIfam" id="TIGR03654">
    <property type="entry name" value="L6_bact"/>
    <property type="match status" value="1"/>
</dbReference>
<evidence type="ECO:0000256" key="3">
    <source>
        <dbReference type="ARBA" id="ARBA00023274"/>
    </source>
</evidence>
<dbReference type="InterPro" id="IPR020040">
    <property type="entry name" value="Ribosomal_uL6_a/b-dom"/>
</dbReference>
<dbReference type="PATRIC" id="fig|1401651.3.peg.130"/>
<evidence type="ECO:0000256" key="7">
    <source>
        <dbReference type="RuleBase" id="RU003870"/>
    </source>
</evidence>
<accession>A0A0C1VJU1</accession>
<dbReference type="HOGENOM" id="CLU_065464_1_2_6"/>
<keyword evidence="2 6" id="KW-0689">Ribosomal protein</keyword>
<evidence type="ECO:0000256" key="5">
    <source>
        <dbReference type="NCBIfam" id="TIGR03654"/>
    </source>
</evidence>
<protein>
    <recommendedName>
        <fullName evidence="4 5">50S ribosomal protein L6</fullName>
    </recommendedName>
</protein>
<dbReference type="Gene3D" id="3.90.930.12">
    <property type="entry name" value="Ribosomal protein L6, alpha-beta domain"/>
    <property type="match status" value="2"/>
</dbReference>
<dbReference type="PANTHER" id="PTHR11655">
    <property type="entry name" value="60S/50S RIBOSOMAL PROTEIN L6/L9"/>
    <property type="match status" value="1"/>
</dbReference>
<proteinExistence type="inferred from homology"/>
<keyword evidence="7" id="KW-0694">RNA-binding</keyword>
<comment type="similarity">
    <text evidence="1 6">Belongs to the universal ribosomal protein uL6 family.</text>
</comment>
<dbReference type="PRINTS" id="PR00059">
    <property type="entry name" value="RIBOSOMALL6"/>
</dbReference>
<dbReference type="Pfam" id="PF00347">
    <property type="entry name" value="Ribosomal_L6"/>
    <property type="match status" value="2"/>
</dbReference>
<dbReference type="InterPro" id="IPR000702">
    <property type="entry name" value="Ribosomal_uL6-like"/>
</dbReference>
<dbReference type="OrthoDB" id="9805007at2"/>
<dbReference type="InterPro" id="IPR002358">
    <property type="entry name" value="Ribosomal_uL6_CS"/>
</dbReference>
<dbReference type="InterPro" id="IPR019906">
    <property type="entry name" value="Ribosomal_uL6_bac-type"/>
</dbReference>
<dbReference type="PIRSF" id="PIRSF002162">
    <property type="entry name" value="Ribosomal_L6"/>
    <property type="match status" value="1"/>
</dbReference>
<feature type="domain" description="Large ribosomal subunit protein uL6 alpha-beta" evidence="8">
    <location>
        <begin position="88"/>
        <end position="163"/>
    </location>
</feature>
<dbReference type="EMBL" id="AWXV01000002">
    <property type="protein sequence ID" value="KIE64130.1"/>
    <property type="molecule type" value="Genomic_DNA"/>
</dbReference>
<dbReference type="PANTHER" id="PTHR11655:SF14">
    <property type="entry name" value="LARGE RIBOSOMAL SUBUNIT PROTEIN UL6M"/>
    <property type="match status" value="1"/>
</dbReference>
<dbReference type="AlphaFoldDB" id="A0A0C1VJU1"/>
<dbReference type="FunFam" id="3.90.930.12:FF:000001">
    <property type="entry name" value="50S ribosomal protein L6"/>
    <property type="match status" value="1"/>
</dbReference>
<reference evidence="9 10" key="1">
    <citation type="journal article" date="2014" name="G3 (Bethesda)">
        <title>Genome sequence of Candidatus Riesia pediculischaeffi, endosymbiont of chimpanzee lice, and genomic comparison of recently acquired endosymbionts from human and chimpanzee lice.</title>
        <authorList>
            <person name="Boyd B.M."/>
            <person name="Allen J.M."/>
            <person name="de Crecy-Lagard V."/>
            <person name="Reed D.L."/>
        </authorList>
    </citation>
    <scope>NUCLEOTIDE SEQUENCE [LARGE SCALE GENOMIC DNA]</scope>
    <source>
        <strain evidence="9 10">PTSU</strain>
    </source>
</reference>
<dbReference type="SUPFAM" id="SSF56053">
    <property type="entry name" value="Ribosomal protein L6"/>
    <property type="match status" value="2"/>
</dbReference>
<organism evidence="9 10">
    <name type="scientific">Candidatus Riesia pediculischaeffi PTSU</name>
    <dbReference type="NCBI Taxonomy" id="1401651"/>
    <lineage>
        <taxon>Bacteria</taxon>
        <taxon>Pseudomonadati</taxon>
        <taxon>Pseudomonadota</taxon>
        <taxon>Gammaproteobacteria</taxon>
        <taxon>Enterobacterales</taxon>
        <taxon>Enterobacteriaceae</taxon>
        <taxon>Candidatus Riesia</taxon>
    </lineage>
</organism>
<keyword evidence="3 6" id="KW-0687">Ribonucleoprotein</keyword>
<gene>
    <name evidence="9" type="ORF">P689_119101</name>
</gene>
<evidence type="ECO:0000256" key="1">
    <source>
        <dbReference type="ARBA" id="ARBA00009356"/>
    </source>
</evidence>
<evidence type="ECO:0000259" key="8">
    <source>
        <dbReference type="Pfam" id="PF00347"/>
    </source>
</evidence>
<comment type="function">
    <text evidence="7">This protein binds to the 23S rRNA, and is important in its secondary structure. It is located near the subunit interface in the base of the L7/L12 stalk, and near the tRNA binding site of the peptidyltransferase center.</text>
</comment>
<dbReference type="RefSeq" id="WP_039719512.1">
    <property type="nucleotide sequence ID" value="NZ_AWXV01000002.1"/>
</dbReference>
<evidence type="ECO:0000256" key="6">
    <source>
        <dbReference type="RuleBase" id="RU003869"/>
    </source>
</evidence>
<name>A0A0C1VJU1_9ENTR</name>
<dbReference type="GO" id="GO:0003735">
    <property type="term" value="F:structural constituent of ribosome"/>
    <property type="evidence" value="ECO:0007669"/>
    <property type="project" value="UniProtKB-UniRule"/>
</dbReference>
<dbReference type="InterPro" id="IPR036789">
    <property type="entry name" value="Ribosomal_uL6-like_a/b-dom_sf"/>
</dbReference>
<feature type="domain" description="Large ribosomal subunit protein uL6 alpha-beta" evidence="8">
    <location>
        <begin position="10"/>
        <end position="80"/>
    </location>
</feature>
<evidence type="ECO:0000313" key="9">
    <source>
        <dbReference type="EMBL" id="KIE64130.1"/>
    </source>
</evidence>
<keyword evidence="7" id="KW-0699">rRNA-binding</keyword>
<evidence type="ECO:0000313" key="10">
    <source>
        <dbReference type="Proteomes" id="UP000054529"/>
    </source>
</evidence>
<dbReference type="GO" id="GO:0019843">
    <property type="term" value="F:rRNA binding"/>
    <property type="evidence" value="ECO:0007669"/>
    <property type="project" value="UniProtKB-UniRule"/>
</dbReference>
<evidence type="ECO:0000256" key="4">
    <source>
        <dbReference type="ARBA" id="ARBA00035454"/>
    </source>
</evidence>
<evidence type="ECO:0000256" key="2">
    <source>
        <dbReference type="ARBA" id="ARBA00022980"/>
    </source>
</evidence>
<dbReference type="GO" id="GO:0002181">
    <property type="term" value="P:cytoplasmic translation"/>
    <property type="evidence" value="ECO:0007669"/>
    <property type="project" value="TreeGrafter"/>
</dbReference>
<dbReference type="PROSITE" id="PS00525">
    <property type="entry name" value="RIBOSOMAL_L6_1"/>
    <property type="match status" value="1"/>
</dbReference>
<sequence length="176" mass="20334">MRRSSFILTPKNVKVIIGNDTIIINGPRGRLIEKLNHFVQVDVKEDRISFFLKEEKLAFKRQLGTLQSLVRSMVLGVQYGFVKKLKIIGVGYRAFVEREQHLNLSLGFSHIIHYRVPDSVNVICPNQNEIHLKGIDKQLVGQVAAEIRSFRKPELYKGKGIRYENEFVKTKESKKK</sequence>